<reference evidence="7" key="1">
    <citation type="journal article" date="2004" name="Nature">
        <title>Hox cluster disintegration with persistent anteroposterior order of expression in Oikopleura dioica.</title>
        <authorList>
            <person name="Seo H.C."/>
            <person name="Edvardsen R.B."/>
            <person name="Maeland A.D."/>
            <person name="Bjordal M."/>
            <person name="Jensen M.F."/>
            <person name="Hansen A."/>
            <person name="Flaat M."/>
            <person name="Weissenbach J."/>
            <person name="Lehrach H."/>
            <person name="Wincker P."/>
            <person name="Reinhardt R."/>
            <person name="Chourrout D."/>
        </authorList>
    </citation>
    <scope>NUCLEOTIDE SEQUENCE</scope>
</reference>
<evidence type="ECO:0000256" key="6">
    <source>
        <dbReference type="SAM" id="Phobius"/>
    </source>
</evidence>
<dbReference type="PANTHER" id="PTHR24230:SF163">
    <property type="entry name" value="CORAZONIN RECEPTOR, ISOFORM B"/>
    <property type="match status" value="1"/>
</dbReference>
<organism evidence="7">
    <name type="scientific">Oikopleura dioica</name>
    <name type="common">Tunicate</name>
    <dbReference type="NCBI Taxonomy" id="34765"/>
    <lineage>
        <taxon>Eukaryota</taxon>
        <taxon>Metazoa</taxon>
        <taxon>Chordata</taxon>
        <taxon>Tunicata</taxon>
        <taxon>Appendicularia</taxon>
        <taxon>Copelata</taxon>
        <taxon>Oikopleuridae</taxon>
        <taxon>Oikopleura</taxon>
    </lineage>
</organism>
<feature type="transmembrane region" description="Helical" evidence="6">
    <location>
        <begin position="138"/>
        <end position="157"/>
    </location>
</feature>
<keyword evidence="6" id="KW-1133">Transmembrane helix</keyword>
<protein>
    <submittedName>
        <fullName evidence="7">Somatostatin receptor-like protein</fullName>
    </submittedName>
</protein>
<keyword evidence="5" id="KW-0807">Transducer</keyword>
<feature type="transmembrane region" description="Helical" evidence="6">
    <location>
        <begin position="198"/>
        <end position="222"/>
    </location>
</feature>
<proteinExistence type="predicted"/>
<evidence type="ECO:0000256" key="5">
    <source>
        <dbReference type="ARBA" id="ARBA00023224"/>
    </source>
</evidence>
<evidence type="ECO:0000313" key="7">
    <source>
        <dbReference type="EMBL" id="AAS21462.1"/>
    </source>
</evidence>
<gene>
    <name evidence="7" type="ORF">006-22</name>
</gene>
<evidence type="ECO:0000256" key="4">
    <source>
        <dbReference type="ARBA" id="ARBA00023170"/>
    </source>
</evidence>
<dbReference type="PANTHER" id="PTHR24230">
    <property type="entry name" value="G-PROTEIN COUPLED RECEPTOR"/>
    <property type="match status" value="1"/>
</dbReference>
<evidence type="ECO:0000256" key="3">
    <source>
        <dbReference type="ARBA" id="ARBA00023040"/>
    </source>
</evidence>
<keyword evidence="6" id="KW-0472">Membrane</keyword>
<dbReference type="AlphaFoldDB" id="Q675Q2"/>
<feature type="transmembrane region" description="Helical" evidence="6">
    <location>
        <begin position="38"/>
        <end position="63"/>
    </location>
</feature>
<name>Q675Q2_OIKDI</name>
<comment type="subcellular location">
    <subcellularLocation>
        <location evidence="1">Cell membrane</location>
        <topology evidence="1">Multi-pass membrane protein</topology>
    </subcellularLocation>
</comment>
<keyword evidence="3" id="KW-0297">G-protein coupled receptor</keyword>
<keyword evidence="2" id="KW-1003">Cell membrane</keyword>
<keyword evidence="6" id="KW-0812">Transmembrane</keyword>
<dbReference type="GO" id="GO:0007218">
    <property type="term" value="P:neuropeptide signaling pathway"/>
    <property type="evidence" value="ECO:0007669"/>
    <property type="project" value="TreeGrafter"/>
</dbReference>
<reference evidence="7" key="2">
    <citation type="journal article" date="2005" name="Curr. Biol.">
        <title>Remodelling of the homeobox gene complement in the tunicate Oikopleura dioica.</title>
        <authorList>
            <person name="Edvardsen R.B."/>
            <person name="Seo H.C."/>
            <person name="Jensen M.F."/>
            <person name="Mialon A."/>
            <person name="Mikhaleva J."/>
            <person name="Bjordal M."/>
            <person name="Cartry J."/>
            <person name="Reinhardt R."/>
            <person name="Weissenbach J."/>
            <person name="Wincker P."/>
            <person name="Chourrout D."/>
        </authorList>
    </citation>
    <scope>NUCLEOTIDE SEQUENCE</scope>
</reference>
<keyword evidence="4 7" id="KW-0675">Receptor</keyword>
<dbReference type="Gene3D" id="1.20.1070.10">
    <property type="entry name" value="Rhodopsin 7-helix transmembrane proteins"/>
    <property type="match status" value="1"/>
</dbReference>
<dbReference type="GO" id="GO:0008528">
    <property type="term" value="F:G protein-coupled peptide receptor activity"/>
    <property type="evidence" value="ECO:0007669"/>
    <property type="project" value="TreeGrafter"/>
</dbReference>
<accession>Q675Q2</accession>
<evidence type="ECO:0000256" key="2">
    <source>
        <dbReference type="ARBA" id="ARBA00022475"/>
    </source>
</evidence>
<dbReference type="EMBL" id="AY449462">
    <property type="protein sequence ID" value="AAS21462.1"/>
    <property type="molecule type" value="Genomic_DNA"/>
</dbReference>
<dbReference type="SUPFAM" id="SSF81321">
    <property type="entry name" value="Family A G protein-coupled receptor-like"/>
    <property type="match status" value="1"/>
</dbReference>
<feature type="transmembrane region" description="Helical" evidence="6">
    <location>
        <begin position="93"/>
        <end position="117"/>
    </location>
</feature>
<sequence>MSTVTESTLLFQRDITESSGDNNSDSNLMGEDLQTEKLILVVYSIIELVGIIGNLYVIIWSLVGSKKLFANPELSTSLPWLYKFTALYKNSRLLWMMTFFFLLPVIFTALGAVVIALKSAQYKYHGPAGRLKARDERRMNALVIAIYVGFILCWIPHYCYEVRSPDIYFYQRVKLIREFGTDQGRGILGRFLRVFADMRYYFCAFGMAINPILLGLAGPGFWCRKKKESSQKEPLLGQKSDHL</sequence>
<evidence type="ECO:0000256" key="1">
    <source>
        <dbReference type="ARBA" id="ARBA00004651"/>
    </source>
</evidence>
<dbReference type="GO" id="GO:0005886">
    <property type="term" value="C:plasma membrane"/>
    <property type="evidence" value="ECO:0007669"/>
    <property type="project" value="UniProtKB-SubCell"/>
</dbReference>